<dbReference type="SUPFAM" id="SSF52540">
    <property type="entry name" value="P-loop containing nucleoside triphosphate hydrolases"/>
    <property type="match status" value="1"/>
</dbReference>
<dbReference type="Proteomes" id="UP000050761">
    <property type="component" value="Unassembled WGS sequence"/>
</dbReference>
<organism evidence="3 4">
    <name type="scientific">Heligmosomoides polygyrus</name>
    <name type="common">Parasitic roundworm</name>
    <dbReference type="NCBI Taxonomy" id="6339"/>
    <lineage>
        <taxon>Eukaryota</taxon>
        <taxon>Metazoa</taxon>
        <taxon>Ecdysozoa</taxon>
        <taxon>Nematoda</taxon>
        <taxon>Chromadorea</taxon>
        <taxon>Rhabditida</taxon>
        <taxon>Rhabditina</taxon>
        <taxon>Rhabditomorpha</taxon>
        <taxon>Strongyloidea</taxon>
        <taxon>Heligmosomidae</taxon>
        <taxon>Heligmosomoides</taxon>
    </lineage>
</organism>
<sequence length="410" mass="45885">MVLENFLFLPNSTVFLSETDREEYTMAEKIVSRLTRKSTAALLNSTGKKDIFRGLLNNIEVVIGDEASQILEPVFVAVANSLSDTRHIYIGDARQLAPHIRCPRTASPAQYGARGVTDLPVPKEAVPVASLCTTYRAHPQLNKLPSSLFYANTLVSGTSACDRRLFLDNVRCRKENIPVLYVNVSGTSLKSAIITFYKDQFRRLEQFTHAVDVDLHTVDSVQGRQCAAGLLDDALRMNVALARSRHGTFVLLAQNHSEPSRTGPESWDGPRTTNFWFPLPPSPTVSNKPRKPPHRSPSAWIPWRPDFVHERPAPWTLLYADDVMLACEEKIELQRQVQDWCSRLEKFGFKLNVKKTEYMTTDEDESSSIKVNGIQLPHTSVFKYLGSVIATDGGLLITSDLAPFAPQCEL</sequence>
<dbReference type="WBParaSite" id="HPBE_0000962701-mRNA-1">
    <property type="protein sequence ID" value="HPBE_0000962701-mRNA-1"/>
    <property type="gene ID" value="HPBE_0000962701"/>
</dbReference>
<accession>A0A3P7Y2A4</accession>
<name>A0A183FPQ6_HELPZ</name>
<evidence type="ECO:0000313" key="2">
    <source>
        <dbReference type="EMBL" id="VDO81606.1"/>
    </source>
</evidence>
<dbReference type="InterPro" id="IPR043128">
    <property type="entry name" value="Rev_trsase/Diguanyl_cyclase"/>
</dbReference>
<dbReference type="EMBL" id="UZAH01026498">
    <property type="protein sequence ID" value="VDO81606.1"/>
    <property type="molecule type" value="Genomic_DNA"/>
</dbReference>
<evidence type="ECO:0000259" key="1">
    <source>
        <dbReference type="Pfam" id="PF00078"/>
    </source>
</evidence>
<dbReference type="PANTHER" id="PTHR10887:SF495">
    <property type="entry name" value="HELICASE SENATAXIN ISOFORM X1-RELATED"/>
    <property type="match status" value="1"/>
</dbReference>
<gene>
    <name evidence="2" type="ORF">HPBE_LOCUS9628</name>
</gene>
<reference evidence="4" key="2">
    <citation type="submission" date="2019-09" db="UniProtKB">
        <authorList>
            <consortium name="WormBaseParasite"/>
        </authorList>
    </citation>
    <scope>IDENTIFICATION</scope>
</reference>
<dbReference type="InterPro" id="IPR000477">
    <property type="entry name" value="RT_dom"/>
</dbReference>
<evidence type="ECO:0000313" key="4">
    <source>
        <dbReference type="WBParaSite" id="HPBE_0000962701-mRNA-1"/>
    </source>
</evidence>
<reference evidence="2 3" key="1">
    <citation type="submission" date="2018-11" db="EMBL/GenBank/DDBJ databases">
        <authorList>
            <consortium name="Pathogen Informatics"/>
        </authorList>
    </citation>
    <scope>NUCLEOTIDE SEQUENCE [LARGE SCALE GENOMIC DNA]</scope>
</reference>
<proteinExistence type="predicted"/>
<evidence type="ECO:0000313" key="3">
    <source>
        <dbReference type="Proteomes" id="UP000050761"/>
    </source>
</evidence>
<keyword evidence="3" id="KW-1185">Reference proteome</keyword>
<dbReference type="OrthoDB" id="410404at2759"/>
<feature type="domain" description="Reverse transcriptase" evidence="1">
    <location>
        <begin position="317"/>
        <end position="387"/>
    </location>
</feature>
<dbReference type="InterPro" id="IPR043502">
    <property type="entry name" value="DNA/RNA_pol_sf"/>
</dbReference>
<dbReference type="Gene3D" id="3.30.70.270">
    <property type="match status" value="1"/>
</dbReference>
<dbReference type="InterPro" id="IPR027417">
    <property type="entry name" value="P-loop_NTPase"/>
</dbReference>
<dbReference type="InterPro" id="IPR045055">
    <property type="entry name" value="DNA2/NAM7-like"/>
</dbReference>
<dbReference type="PANTHER" id="PTHR10887">
    <property type="entry name" value="DNA2/NAM7 HELICASE FAMILY"/>
    <property type="match status" value="1"/>
</dbReference>
<dbReference type="SUPFAM" id="SSF56672">
    <property type="entry name" value="DNA/RNA polymerases"/>
    <property type="match status" value="1"/>
</dbReference>
<dbReference type="AlphaFoldDB" id="A0A183FPQ6"/>
<protein>
    <submittedName>
        <fullName evidence="4">Reverse transcriptase domain-containing protein</fullName>
    </submittedName>
</protein>
<dbReference type="Pfam" id="PF00078">
    <property type="entry name" value="RVT_1"/>
    <property type="match status" value="1"/>
</dbReference>
<dbReference type="Gene3D" id="3.40.50.300">
    <property type="entry name" value="P-loop containing nucleotide triphosphate hydrolases"/>
    <property type="match status" value="2"/>
</dbReference>
<accession>A0A183FPQ6</accession>